<gene>
    <name evidence="2" type="ORF">CURHAP_LOCUS44000</name>
</gene>
<feature type="signal peptide" evidence="1">
    <location>
        <begin position="1"/>
        <end position="24"/>
    </location>
</feature>
<keyword evidence="1" id="KW-0732">Signal</keyword>
<proteinExistence type="predicted"/>
<organism evidence="2 3">
    <name type="scientific">Prunus armeniaca</name>
    <name type="common">Apricot</name>
    <name type="synonym">Armeniaca vulgaris</name>
    <dbReference type="NCBI Taxonomy" id="36596"/>
    <lineage>
        <taxon>Eukaryota</taxon>
        <taxon>Viridiplantae</taxon>
        <taxon>Streptophyta</taxon>
        <taxon>Embryophyta</taxon>
        <taxon>Tracheophyta</taxon>
        <taxon>Spermatophyta</taxon>
        <taxon>Magnoliopsida</taxon>
        <taxon>eudicotyledons</taxon>
        <taxon>Gunneridae</taxon>
        <taxon>Pentapetalae</taxon>
        <taxon>rosids</taxon>
        <taxon>fabids</taxon>
        <taxon>Rosales</taxon>
        <taxon>Rosaceae</taxon>
        <taxon>Amygdaloideae</taxon>
        <taxon>Amygdaleae</taxon>
        <taxon>Prunus</taxon>
    </lineage>
</organism>
<accession>A0A6J5VE78</accession>
<dbReference type="AlphaFoldDB" id="A0A6J5VE78"/>
<reference evidence="2 3" key="1">
    <citation type="submission" date="2020-05" db="EMBL/GenBank/DDBJ databases">
        <authorList>
            <person name="Campoy J."/>
            <person name="Schneeberger K."/>
            <person name="Spophaly S."/>
        </authorList>
    </citation>
    <scope>NUCLEOTIDE SEQUENCE [LARGE SCALE GENOMIC DNA]</scope>
    <source>
        <strain evidence="2">PruArmRojPasFocal</strain>
    </source>
</reference>
<feature type="chain" id="PRO_5026875371" evidence="1">
    <location>
        <begin position="25"/>
        <end position="59"/>
    </location>
</feature>
<sequence>MIVLRHINISRLVILRSWLLSQRADSCQKSYLPVNYCLGLFETQSVGDSKRFYLQALTK</sequence>
<evidence type="ECO:0000313" key="3">
    <source>
        <dbReference type="Proteomes" id="UP000507222"/>
    </source>
</evidence>
<dbReference type="Proteomes" id="UP000507222">
    <property type="component" value="Unassembled WGS sequence"/>
</dbReference>
<evidence type="ECO:0000313" key="2">
    <source>
        <dbReference type="EMBL" id="CAB4286551.1"/>
    </source>
</evidence>
<dbReference type="EMBL" id="CAEKDK010000007">
    <property type="protein sequence ID" value="CAB4286551.1"/>
    <property type="molecule type" value="Genomic_DNA"/>
</dbReference>
<name>A0A6J5VE78_PRUAR</name>
<protein>
    <submittedName>
        <fullName evidence="2">Uncharacterized protein</fullName>
    </submittedName>
</protein>
<evidence type="ECO:0000256" key="1">
    <source>
        <dbReference type="SAM" id="SignalP"/>
    </source>
</evidence>